<comment type="similarity">
    <text evidence="1 2">Belongs to the phD/YefM antitoxin family.</text>
</comment>
<accession>A1VLJ9</accession>
<dbReference type="InterPro" id="IPR051405">
    <property type="entry name" value="phD/YefM_antitoxin"/>
</dbReference>
<dbReference type="RefSeq" id="WP_011800620.1">
    <property type="nucleotide sequence ID" value="NC_008781.1"/>
</dbReference>
<sequence>MPTPHSPTTASAWRLQDAKAQFSALVDNALRGVPQHVMRRGKPAVVVLSEQDFEALQRSAAGRADKPASFVEHLLAMPKAPASEVADSPRQDVQPRDIDFS</sequence>
<dbReference type="AlphaFoldDB" id="A1VLJ9"/>
<dbReference type="InterPro" id="IPR036165">
    <property type="entry name" value="YefM-like_sf"/>
</dbReference>
<dbReference type="OrthoDB" id="361281at2"/>
<proteinExistence type="inferred from homology"/>
<dbReference type="PANTHER" id="PTHR33713">
    <property type="entry name" value="ANTITOXIN YAFN-RELATED"/>
    <property type="match status" value="1"/>
</dbReference>
<dbReference type="STRING" id="365044.Pnap_1212"/>
<name>A1VLJ9_POLNA</name>
<evidence type="ECO:0000313" key="5">
    <source>
        <dbReference type="Proteomes" id="UP000000644"/>
    </source>
</evidence>
<dbReference type="InterPro" id="IPR006442">
    <property type="entry name" value="Antitoxin_Phd/YefM"/>
</dbReference>
<evidence type="ECO:0000256" key="3">
    <source>
        <dbReference type="SAM" id="MobiDB-lite"/>
    </source>
</evidence>
<dbReference type="Pfam" id="PF02604">
    <property type="entry name" value="PhdYeFM_antitox"/>
    <property type="match status" value="1"/>
</dbReference>
<feature type="compositionally biased region" description="Basic and acidic residues" evidence="3">
    <location>
        <begin position="87"/>
        <end position="101"/>
    </location>
</feature>
<dbReference type="Gene3D" id="3.40.1620.10">
    <property type="entry name" value="YefM-like domain"/>
    <property type="match status" value="1"/>
</dbReference>
<gene>
    <name evidence="4" type="ordered locus">Pnap_1212</name>
</gene>
<dbReference type="Proteomes" id="UP000000644">
    <property type="component" value="Chromosome"/>
</dbReference>
<evidence type="ECO:0000313" key="4">
    <source>
        <dbReference type="EMBL" id="ABM36527.1"/>
    </source>
</evidence>
<dbReference type="PANTHER" id="PTHR33713:SF9">
    <property type="entry name" value="ANTITOXIN"/>
    <property type="match status" value="1"/>
</dbReference>
<dbReference type="EMBL" id="CP000529">
    <property type="protein sequence ID" value="ABM36527.1"/>
    <property type="molecule type" value="Genomic_DNA"/>
</dbReference>
<evidence type="ECO:0000256" key="2">
    <source>
        <dbReference type="RuleBase" id="RU362080"/>
    </source>
</evidence>
<protein>
    <recommendedName>
        <fullName evidence="2">Antitoxin</fullName>
    </recommendedName>
</protein>
<organism evidence="4 5">
    <name type="scientific">Polaromonas naphthalenivorans (strain CJ2)</name>
    <dbReference type="NCBI Taxonomy" id="365044"/>
    <lineage>
        <taxon>Bacteria</taxon>
        <taxon>Pseudomonadati</taxon>
        <taxon>Pseudomonadota</taxon>
        <taxon>Betaproteobacteria</taxon>
        <taxon>Burkholderiales</taxon>
        <taxon>Comamonadaceae</taxon>
        <taxon>Polaromonas</taxon>
    </lineage>
</organism>
<evidence type="ECO:0000256" key="1">
    <source>
        <dbReference type="ARBA" id="ARBA00009981"/>
    </source>
</evidence>
<dbReference type="eggNOG" id="ENOG5033AK9">
    <property type="taxonomic scope" value="Bacteria"/>
</dbReference>
<keyword evidence="5" id="KW-1185">Reference proteome</keyword>
<reference evidence="5" key="1">
    <citation type="journal article" date="2009" name="Environ. Microbiol.">
        <title>The genome of Polaromonas naphthalenivorans strain CJ2, isolated from coal tar-contaminated sediment, reveals physiological and metabolic versatility and evolution through extensive horizontal gene transfer.</title>
        <authorList>
            <person name="Yagi J.M."/>
            <person name="Sims D."/>
            <person name="Brettin T."/>
            <person name="Bruce D."/>
            <person name="Madsen E.L."/>
        </authorList>
    </citation>
    <scope>NUCLEOTIDE SEQUENCE [LARGE SCALE GENOMIC DNA]</scope>
    <source>
        <strain evidence="5">CJ2</strain>
    </source>
</reference>
<dbReference type="NCBIfam" id="TIGR01552">
    <property type="entry name" value="phd_fam"/>
    <property type="match status" value="1"/>
</dbReference>
<feature type="region of interest" description="Disordered" evidence="3">
    <location>
        <begin position="80"/>
        <end position="101"/>
    </location>
</feature>
<dbReference type="SUPFAM" id="SSF143120">
    <property type="entry name" value="YefM-like"/>
    <property type="match status" value="1"/>
</dbReference>
<dbReference type="HOGENOM" id="CLU_163140_1_3_4"/>
<dbReference type="KEGG" id="pna:Pnap_1212"/>
<comment type="function">
    <text evidence="2">Antitoxin component of a type II toxin-antitoxin (TA) system.</text>
</comment>